<dbReference type="SUPFAM" id="SSF56281">
    <property type="entry name" value="Metallo-hydrolase/oxidoreductase"/>
    <property type="match status" value="1"/>
</dbReference>
<evidence type="ECO:0000259" key="2">
    <source>
        <dbReference type="SMART" id="SM00849"/>
    </source>
</evidence>
<keyword evidence="1" id="KW-0378">Hydrolase</keyword>
<dbReference type="InterPro" id="IPR036866">
    <property type="entry name" value="RibonucZ/Hydroxyglut_hydro"/>
</dbReference>
<accession>A0A381WUN9</accession>
<dbReference type="PANTHER" id="PTHR46018">
    <property type="entry name" value="ZINC PHOSPHODIESTERASE ELAC PROTEIN 1"/>
    <property type="match status" value="1"/>
</dbReference>
<sequence>MNDDLRITLLGTGTPVPLVERMGCSVLVEGGDDRVIIDCGRGAAQRINQTTVPLKEIDTIFLTHLHYDHCVGIPDLWLTGWLYGRRCPVSVFGPAGTSDMVSNLSRAFEVDVHVRRDLDEKFDPQGAIITGTDTPPGFVYQKGKITVESFAVDHHPVPGAVGYVVSYDGRKAVFSGDTRYMPSMASIAKNADLLVHEVAAPGAIWKRSESIGRDPIHTRAIIDHHATPEQVADIFSEARPRLAAFYHIVGGPGAEEEVFAATKKFYDGKFLIPDDLTTITIGEEVTVEATGNETRSPKWMSS</sequence>
<dbReference type="AlphaFoldDB" id="A0A381WUN9"/>
<gene>
    <name evidence="3" type="ORF">METZ01_LOCUS108507</name>
</gene>
<evidence type="ECO:0000256" key="1">
    <source>
        <dbReference type="ARBA" id="ARBA00022801"/>
    </source>
</evidence>
<reference evidence="3" key="1">
    <citation type="submission" date="2018-05" db="EMBL/GenBank/DDBJ databases">
        <authorList>
            <person name="Lanie J.A."/>
            <person name="Ng W.-L."/>
            <person name="Kazmierczak K.M."/>
            <person name="Andrzejewski T.M."/>
            <person name="Davidsen T.M."/>
            <person name="Wayne K.J."/>
            <person name="Tettelin H."/>
            <person name="Glass J.I."/>
            <person name="Rusch D."/>
            <person name="Podicherti R."/>
            <person name="Tsui H.-C.T."/>
            <person name="Winkler M.E."/>
        </authorList>
    </citation>
    <scope>NUCLEOTIDE SEQUENCE</scope>
</reference>
<organism evidence="3">
    <name type="scientific">marine metagenome</name>
    <dbReference type="NCBI Taxonomy" id="408172"/>
    <lineage>
        <taxon>unclassified sequences</taxon>
        <taxon>metagenomes</taxon>
        <taxon>ecological metagenomes</taxon>
    </lineage>
</organism>
<name>A0A381WUN9_9ZZZZ</name>
<dbReference type="SMART" id="SM00849">
    <property type="entry name" value="Lactamase_B"/>
    <property type="match status" value="1"/>
</dbReference>
<dbReference type="Gene3D" id="3.60.15.10">
    <property type="entry name" value="Ribonuclease Z/Hydroxyacylglutathione hydrolase-like"/>
    <property type="match status" value="1"/>
</dbReference>
<dbReference type="PANTHER" id="PTHR46018:SF2">
    <property type="entry name" value="ZINC PHOSPHODIESTERASE ELAC PROTEIN 1"/>
    <property type="match status" value="1"/>
</dbReference>
<proteinExistence type="predicted"/>
<evidence type="ECO:0000313" key="3">
    <source>
        <dbReference type="EMBL" id="SVA55653.1"/>
    </source>
</evidence>
<dbReference type="GO" id="GO:0042781">
    <property type="term" value="F:3'-tRNA processing endoribonuclease activity"/>
    <property type="evidence" value="ECO:0007669"/>
    <property type="project" value="TreeGrafter"/>
</dbReference>
<dbReference type="CDD" id="cd07719">
    <property type="entry name" value="arylsulfatase_AtsA-like_MBL-fold"/>
    <property type="match status" value="1"/>
</dbReference>
<dbReference type="InterPro" id="IPR001279">
    <property type="entry name" value="Metallo-B-lactamas"/>
</dbReference>
<feature type="domain" description="Metallo-beta-lactamase" evidence="2">
    <location>
        <begin position="22"/>
        <end position="224"/>
    </location>
</feature>
<dbReference type="Pfam" id="PF12706">
    <property type="entry name" value="Lactamase_B_2"/>
    <property type="match status" value="1"/>
</dbReference>
<protein>
    <recommendedName>
        <fullName evidence="2">Metallo-beta-lactamase domain-containing protein</fullName>
    </recommendedName>
</protein>
<dbReference type="EMBL" id="UINC01012793">
    <property type="protein sequence ID" value="SVA55653.1"/>
    <property type="molecule type" value="Genomic_DNA"/>
</dbReference>
<dbReference type="InterPro" id="IPR044094">
    <property type="entry name" value="AtsA-like_MBL-fold"/>
</dbReference>